<keyword evidence="2" id="KW-1003">Cell membrane</keyword>
<evidence type="ECO:0000256" key="1">
    <source>
        <dbReference type="ARBA" id="ARBA00004236"/>
    </source>
</evidence>
<evidence type="ECO:0000256" key="7">
    <source>
        <dbReference type="ARBA" id="ARBA00023136"/>
    </source>
</evidence>
<evidence type="ECO:0000256" key="9">
    <source>
        <dbReference type="SAM" id="Phobius"/>
    </source>
</evidence>
<reference evidence="11 12" key="1">
    <citation type="journal article" date="2015" name="Stand. Genomic Sci.">
        <title>Genomic Encyclopedia of Bacterial and Archaeal Type Strains, Phase III: the genomes of soil and plant-associated and newly described type strains.</title>
        <authorList>
            <person name="Whitman W.B."/>
            <person name="Woyke T."/>
            <person name="Klenk H.P."/>
            <person name="Zhou Y."/>
            <person name="Lilburn T.G."/>
            <person name="Beck B.J."/>
            <person name="De Vos P."/>
            <person name="Vandamme P."/>
            <person name="Eisen J.A."/>
            <person name="Garrity G."/>
            <person name="Hugenholtz P."/>
            <person name="Kyrpides N.C."/>
        </authorList>
    </citation>
    <scope>NUCLEOTIDE SEQUENCE [LARGE SCALE GENOMIC DNA]</scope>
    <source>
        <strain evidence="11 12">VKM Ac-2572</strain>
    </source>
</reference>
<organism evidence="11 12">
    <name type="scientific">Kribbella steppae</name>
    <dbReference type="NCBI Taxonomy" id="2512223"/>
    <lineage>
        <taxon>Bacteria</taxon>
        <taxon>Bacillati</taxon>
        <taxon>Actinomycetota</taxon>
        <taxon>Actinomycetes</taxon>
        <taxon>Propionibacteriales</taxon>
        <taxon>Kribbellaceae</taxon>
        <taxon>Kribbella</taxon>
    </lineage>
</organism>
<evidence type="ECO:0000313" key="11">
    <source>
        <dbReference type="EMBL" id="TCO18128.1"/>
    </source>
</evidence>
<dbReference type="InterPro" id="IPR043760">
    <property type="entry name" value="PycTM_dom"/>
</dbReference>
<accession>A0A4R2H1B6</accession>
<sequence length="197" mass="21144">MRRSRQQSTIASRTKTATASGSVPLPDDQPDAEPADGGLQSMDQMANWVRFADTKATILTAGVGVALTMLMTNAKTIATAVKHGWPEAAIVGGLAVLTLVAFSYTLYWLVRAIGPRNKVTYNTINRFAWPTLLNVTTDELTEHTRNVDVRTDAWQQVIDLSALANRKFEACGKAVKGFAALVLLGVACVAIAIALTI</sequence>
<evidence type="ECO:0000256" key="2">
    <source>
        <dbReference type="ARBA" id="ARBA00022475"/>
    </source>
</evidence>
<name>A0A4R2H1B6_9ACTN</name>
<evidence type="ECO:0000313" key="12">
    <source>
        <dbReference type="Proteomes" id="UP000294508"/>
    </source>
</evidence>
<dbReference type="AlphaFoldDB" id="A0A4R2H1B6"/>
<dbReference type="Proteomes" id="UP000294508">
    <property type="component" value="Unassembled WGS sequence"/>
</dbReference>
<comment type="subcellular location">
    <subcellularLocation>
        <location evidence="1">Cell membrane</location>
    </subcellularLocation>
</comment>
<evidence type="ECO:0000256" key="5">
    <source>
        <dbReference type="ARBA" id="ARBA00022989"/>
    </source>
</evidence>
<feature type="transmembrane region" description="Helical" evidence="9">
    <location>
        <begin position="174"/>
        <end position="195"/>
    </location>
</feature>
<evidence type="ECO:0000256" key="6">
    <source>
        <dbReference type="ARBA" id="ARBA00023118"/>
    </source>
</evidence>
<proteinExistence type="predicted"/>
<protein>
    <recommendedName>
        <fullName evidence="10">Pycsar effector protein domain-containing protein</fullName>
    </recommendedName>
</protein>
<keyword evidence="4" id="KW-0547">Nucleotide-binding</keyword>
<feature type="region of interest" description="Disordered" evidence="8">
    <location>
        <begin position="1"/>
        <end position="39"/>
    </location>
</feature>
<dbReference type="EMBL" id="SLWN01000016">
    <property type="protein sequence ID" value="TCO18128.1"/>
    <property type="molecule type" value="Genomic_DNA"/>
</dbReference>
<dbReference type="Pfam" id="PF18967">
    <property type="entry name" value="PycTM"/>
    <property type="match status" value="1"/>
</dbReference>
<keyword evidence="5 9" id="KW-1133">Transmembrane helix</keyword>
<comment type="caution">
    <text evidence="11">The sequence shown here is derived from an EMBL/GenBank/DDBJ whole genome shotgun (WGS) entry which is preliminary data.</text>
</comment>
<feature type="domain" description="Pycsar effector protein" evidence="10">
    <location>
        <begin position="41"/>
        <end position="192"/>
    </location>
</feature>
<keyword evidence="12" id="KW-1185">Reference proteome</keyword>
<evidence type="ECO:0000259" key="10">
    <source>
        <dbReference type="Pfam" id="PF18967"/>
    </source>
</evidence>
<evidence type="ECO:0000256" key="3">
    <source>
        <dbReference type="ARBA" id="ARBA00022692"/>
    </source>
</evidence>
<keyword evidence="3 9" id="KW-0812">Transmembrane</keyword>
<keyword evidence="7 9" id="KW-0472">Membrane</keyword>
<feature type="transmembrane region" description="Helical" evidence="9">
    <location>
        <begin position="90"/>
        <end position="110"/>
    </location>
</feature>
<keyword evidence="6" id="KW-0051">Antiviral defense</keyword>
<gene>
    <name evidence="11" type="ORF">EV652_116156</name>
</gene>
<feature type="transmembrane region" description="Helical" evidence="9">
    <location>
        <begin position="58"/>
        <end position="78"/>
    </location>
</feature>
<evidence type="ECO:0000256" key="4">
    <source>
        <dbReference type="ARBA" id="ARBA00022741"/>
    </source>
</evidence>
<evidence type="ECO:0000256" key="8">
    <source>
        <dbReference type="SAM" id="MobiDB-lite"/>
    </source>
</evidence>
<feature type="compositionally biased region" description="Polar residues" evidence="8">
    <location>
        <begin position="1"/>
        <end position="21"/>
    </location>
</feature>